<feature type="transmembrane region" description="Helical" evidence="7">
    <location>
        <begin position="201"/>
        <end position="225"/>
    </location>
</feature>
<gene>
    <name evidence="9" type="ORF">DSM112329_01093</name>
</gene>
<comment type="subcellular location">
    <subcellularLocation>
        <location evidence="1">Cell membrane</location>
        <topology evidence="1">Multi-pass membrane protein</topology>
    </subcellularLocation>
</comment>
<proteinExistence type="predicted"/>
<dbReference type="Pfam" id="PF02687">
    <property type="entry name" value="FtsX"/>
    <property type="match status" value="2"/>
</dbReference>
<keyword evidence="2" id="KW-1003">Cell membrane</keyword>
<dbReference type="InterPro" id="IPR051125">
    <property type="entry name" value="ABC-4/HrtB_transporter"/>
</dbReference>
<evidence type="ECO:0000256" key="7">
    <source>
        <dbReference type="SAM" id="Phobius"/>
    </source>
</evidence>
<feature type="transmembrane region" description="Helical" evidence="7">
    <location>
        <begin position="341"/>
        <end position="358"/>
    </location>
</feature>
<keyword evidence="4 7" id="KW-1133">Transmembrane helix</keyword>
<feature type="domain" description="ABC3 transporter permease C-terminal" evidence="8">
    <location>
        <begin position="208"/>
        <end position="323"/>
    </location>
</feature>
<evidence type="ECO:0000256" key="4">
    <source>
        <dbReference type="ARBA" id="ARBA00022989"/>
    </source>
</evidence>
<feature type="transmembrane region" description="Helical" evidence="7">
    <location>
        <begin position="751"/>
        <end position="777"/>
    </location>
</feature>
<name>A0AAU7ARJ5_9ACTN</name>
<feature type="transmembrane region" description="Helical" evidence="7">
    <location>
        <begin position="30"/>
        <end position="54"/>
    </location>
</feature>
<feature type="domain" description="ABC3 transporter permease C-terminal" evidence="8">
    <location>
        <begin position="670"/>
        <end position="772"/>
    </location>
</feature>
<feature type="transmembrane region" description="Helical" evidence="7">
    <location>
        <begin position="666"/>
        <end position="686"/>
    </location>
</feature>
<dbReference type="InterPro" id="IPR003838">
    <property type="entry name" value="ABC3_permease_C"/>
</dbReference>
<dbReference type="AlphaFoldDB" id="A0AAU7ARJ5"/>
<keyword evidence="5 7" id="KW-0472">Membrane</keyword>
<evidence type="ECO:0000313" key="9">
    <source>
        <dbReference type="EMBL" id="XAY04261.1"/>
    </source>
</evidence>
<evidence type="ECO:0000256" key="3">
    <source>
        <dbReference type="ARBA" id="ARBA00022692"/>
    </source>
</evidence>
<organism evidence="9">
    <name type="scientific">Paraconexibacter sp. AEG42_29</name>
    <dbReference type="NCBI Taxonomy" id="2997339"/>
    <lineage>
        <taxon>Bacteria</taxon>
        <taxon>Bacillati</taxon>
        <taxon>Actinomycetota</taxon>
        <taxon>Thermoleophilia</taxon>
        <taxon>Solirubrobacterales</taxon>
        <taxon>Paraconexibacteraceae</taxon>
        <taxon>Paraconexibacter</taxon>
    </lineage>
</organism>
<evidence type="ECO:0000256" key="1">
    <source>
        <dbReference type="ARBA" id="ARBA00004651"/>
    </source>
</evidence>
<keyword evidence="3 7" id="KW-0812">Transmembrane</keyword>
<dbReference type="PANTHER" id="PTHR43738:SF2">
    <property type="entry name" value="ABC TRANSPORTER PERMEASE"/>
    <property type="match status" value="1"/>
</dbReference>
<dbReference type="GO" id="GO:0005886">
    <property type="term" value="C:plasma membrane"/>
    <property type="evidence" value="ECO:0007669"/>
    <property type="project" value="UniProtKB-SubCell"/>
</dbReference>
<protein>
    <recommendedName>
        <fullName evidence="8">ABC3 transporter permease C-terminal domain-containing protein</fullName>
    </recommendedName>
</protein>
<evidence type="ECO:0000259" key="8">
    <source>
        <dbReference type="Pfam" id="PF02687"/>
    </source>
</evidence>
<feature type="region of interest" description="Disordered" evidence="6">
    <location>
        <begin position="58"/>
        <end position="82"/>
    </location>
</feature>
<feature type="region of interest" description="Disordered" evidence="6">
    <location>
        <begin position="98"/>
        <end position="118"/>
    </location>
</feature>
<dbReference type="RefSeq" id="WP_354700803.1">
    <property type="nucleotide sequence ID" value="NZ_CP114014.1"/>
</dbReference>
<feature type="transmembrane region" description="Helical" evidence="7">
    <location>
        <begin position="418"/>
        <end position="442"/>
    </location>
</feature>
<dbReference type="PANTHER" id="PTHR43738">
    <property type="entry name" value="ABC TRANSPORTER, MEMBRANE PROTEIN"/>
    <property type="match status" value="1"/>
</dbReference>
<accession>A0AAU7ARJ5</accession>
<feature type="transmembrane region" description="Helical" evidence="7">
    <location>
        <begin position="258"/>
        <end position="279"/>
    </location>
</feature>
<evidence type="ECO:0000256" key="5">
    <source>
        <dbReference type="ARBA" id="ARBA00023136"/>
    </source>
</evidence>
<feature type="transmembrane region" description="Helical" evidence="7">
    <location>
        <begin position="299"/>
        <end position="320"/>
    </location>
</feature>
<evidence type="ECO:0000256" key="2">
    <source>
        <dbReference type="ARBA" id="ARBA00022475"/>
    </source>
</evidence>
<feature type="transmembrane region" description="Helical" evidence="7">
    <location>
        <begin position="378"/>
        <end position="397"/>
    </location>
</feature>
<reference evidence="9" key="1">
    <citation type="submission" date="2022-12" db="EMBL/GenBank/DDBJ databases">
        <title>Paraconexibacter alkalitolerans sp. nov. and Baekduia alba sp. nov., isolated from soil and emended description of the genera Paraconexibacter (Chun et al., 2020) and Baekduia (An et al., 2020).</title>
        <authorList>
            <person name="Vieira S."/>
            <person name="Huber K.J."/>
            <person name="Geppert A."/>
            <person name="Wolf J."/>
            <person name="Neumann-Schaal M."/>
            <person name="Muesken M."/>
            <person name="Overmann J."/>
        </authorList>
    </citation>
    <scope>NUCLEOTIDE SEQUENCE</scope>
    <source>
        <strain evidence="9">AEG42_29</strain>
    </source>
</reference>
<feature type="transmembrane region" description="Helical" evidence="7">
    <location>
        <begin position="713"/>
        <end position="739"/>
    </location>
</feature>
<dbReference type="KEGG" id="parq:DSM112329_01093"/>
<evidence type="ECO:0000256" key="6">
    <source>
        <dbReference type="SAM" id="MobiDB-lite"/>
    </source>
</evidence>
<dbReference type="EMBL" id="CP114014">
    <property type="protein sequence ID" value="XAY04261.1"/>
    <property type="molecule type" value="Genomic_DNA"/>
</dbReference>
<sequence>MSTSSSSRIDDLALGARMALAGGRSSRLRAAMTAIGVGLGVALLLAAASIPAMIAGSEDRGSARSTPFGGGPTKAGPGTLLIGGVDTTYRGDDLIGRDLQREGPRAPAPPGVRQLPAPGTMVVSPKLNDLLNSSQGRLLRERLDARVVGIIGDSGLRGPAELVFYRGTDRFGKLAGVSADRDVERIARFGDGQKAEPLGPLLSLIVAIAVIVLLLPVAVFVAAAVRFGGEDRDRRLAALRLVGADRATAARVAAGETLFGAVAGIGVGAALFFGLRPLVERFSIEDISVFAGDVRPSAVLTVLILVLVPLASVLVSLLALRRVVIEPLGVVRRAPDARRRLRWRVVPALIGLALLVPLRDGLSTTDGSDDQYQAAAGVFFGLIGITAVLPWLVEVVVRRMHGGSLSWQLATRRLQMDGGTAARVVSGIAVAVAGAIALQTLFTAAERESTRNVYYENGRPQLASPLQGQSTRDRAQVSANYFNAPDGTTPAGLVHELRSVPGVSGVIGTAQVTAQRRGHADDYLEIVAGDCRALREYGQVRTCQDGDVFIPPGFDSRVVARPGDRLIIGEGSRGRVRWTVPAGARKVGARTDPGGGQNDYLLVTPGALGSLRLPRPTIEAYAKTPPGDDTLELVRNAVARVDPSAYVTELTATRTAEAYTTVRRGVYASAVAVLLLIGASLLVGALEQLRERRRVLAVLVAFGTRRSTMATSVLWQALVPVTLGLLVAVAVGATLGALLLKMASEPVIYDWGTIAAMTGAGGAVVLLVTALSMPALWRLMRPDGLRTE</sequence>